<evidence type="ECO:0000259" key="1">
    <source>
        <dbReference type="Pfam" id="PF13986"/>
    </source>
</evidence>
<dbReference type="RefSeq" id="WP_379773855.1">
    <property type="nucleotide sequence ID" value="NZ_JBHSMZ010000016.1"/>
</dbReference>
<accession>A0ABW0S365</accession>
<name>A0ABW0S365_9BURK</name>
<organism evidence="2 3">
    <name type="scientific">Massilia aerilata</name>
    <dbReference type="NCBI Taxonomy" id="453817"/>
    <lineage>
        <taxon>Bacteria</taxon>
        <taxon>Pseudomonadati</taxon>
        <taxon>Pseudomonadota</taxon>
        <taxon>Betaproteobacteria</taxon>
        <taxon>Burkholderiales</taxon>
        <taxon>Oxalobacteraceae</taxon>
        <taxon>Telluria group</taxon>
        <taxon>Massilia</taxon>
    </lineage>
</organism>
<dbReference type="Proteomes" id="UP001596086">
    <property type="component" value="Unassembled WGS sequence"/>
</dbReference>
<feature type="domain" description="DUF4224" evidence="1">
    <location>
        <begin position="5"/>
        <end position="49"/>
    </location>
</feature>
<protein>
    <submittedName>
        <fullName evidence="2">DUF4224 domain-containing protein</fullName>
    </submittedName>
</protein>
<evidence type="ECO:0000313" key="3">
    <source>
        <dbReference type="Proteomes" id="UP001596086"/>
    </source>
</evidence>
<evidence type="ECO:0000313" key="2">
    <source>
        <dbReference type="EMBL" id="MFC5550761.1"/>
    </source>
</evidence>
<gene>
    <name evidence="2" type="ORF">ACFPO9_19765</name>
</gene>
<proteinExistence type="predicted"/>
<dbReference type="InterPro" id="IPR025319">
    <property type="entry name" value="DUF4224"/>
</dbReference>
<comment type="caution">
    <text evidence="2">The sequence shown here is derived from an EMBL/GenBank/DDBJ whole genome shotgun (WGS) entry which is preliminary data.</text>
</comment>
<dbReference type="EMBL" id="JBHSMZ010000016">
    <property type="protein sequence ID" value="MFC5550761.1"/>
    <property type="molecule type" value="Genomic_DNA"/>
</dbReference>
<keyword evidence="3" id="KW-1185">Reference proteome</keyword>
<dbReference type="Pfam" id="PF13986">
    <property type="entry name" value="DUF4224"/>
    <property type="match status" value="1"/>
</dbReference>
<sequence>MSGYLSADELAELVDCKPNQRTKMVTWLRQRKWKFEVGATGLPRVARAYHDRMMGITDEPKRQKYADEPNLKAFAGAH</sequence>
<reference evidence="3" key="1">
    <citation type="journal article" date="2019" name="Int. J. Syst. Evol. Microbiol.">
        <title>The Global Catalogue of Microorganisms (GCM) 10K type strain sequencing project: providing services to taxonomists for standard genome sequencing and annotation.</title>
        <authorList>
            <consortium name="The Broad Institute Genomics Platform"/>
            <consortium name="The Broad Institute Genome Sequencing Center for Infectious Disease"/>
            <person name="Wu L."/>
            <person name="Ma J."/>
        </authorList>
    </citation>
    <scope>NUCLEOTIDE SEQUENCE [LARGE SCALE GENOMIC DNA]</scope>
    <source>
        <strain evidence="3">CGMCC 4.5798</strain>
    </source>
</reference>